<dbReference type="InterPro" id="IPR014710">
    <property type="entry name" value="RmlC-like_jellyroll"/>
</dbReference>
<protein>
    <submittedName>
        <fullName evidence="5">Helix-turn-helix domain-containing protein</fullName>
    </submittedName>
</protein>
<gene>
    <name evidence="5" type="ORF">AACH10_20705</name>
</gene>
<dbReference type="Gene3D" id="2.60.120.10">
    <property type="entry name" value="Jelly Rolls"/>
    <property type="match status" value="1"/>
</dbReference>
<dbReference type="Proteomes" id="UP001365405">
    <property type="component" value="Unassembled WGS sequence"/>
</dbReference>
<dbReference type="PANTHER" id="PTHR43280:SF32">
    <property type="entry name" value="TRANSCRIPTIONAL REGULATORY PROTEIN"/>
    <property type="match status" value="1"/>
</dbReference>
<organism evidence="5 6">
    <name type="scientific">Pseudaquabacterium inlustre</name>
    <dbReference type="NCBI Taxonomy" id="2984192"/>
    <lineage>
        <taxon>Bacteria</taxon>
        <taxon>Pseudomonadati</taxon>
        <taxon>Pseudomonadota</taxon>
        <taxon>Betaproteobacteria</taxon>
        <taxon>Burkholderiales</taxon>
        <taxon>Sphaerotilaceae</taxon>
        <taxon>Pseudaquabacterium</taxon>
    </lineage>
</organism>
<dbReference type="SUPFAM" id="SSF46689">
    <property type="entry name" value="Homeodomain-like"/>
    <property type="match status" value="1"/>
</dbReference>
<dbReference type="SMART" id="SM00342">
    <property type="entry name" value="HTH_ARAC"/>
    <property type="match status" value="1"/>
</dbReference>
<evidence type="ECO:0000259" key="4">
    <source>
        <dbReference type="PROSITE" id="PS01124"/>
    </source>
</evidence>
<dbReference type="Gene3D" id="1.10.10.60">
    <property type="entry name" value="Homeodomain-like"/>
    <property type="match status" value="1"/>
</dbReference>
<sequence>MASQAPRSQTTRPKRQRLPAFTLYGEAGGPAPALLHIESIDARSRLHGWEIDAHVHAGLHQVLWLQAGWAEAMLDESRSRCEGPAVLVVPPGVAHAFRFSRHADGHVLTLNAALLAEGDAAAAGQALATLFAAPRSLALPAESPEVLRLQRLFEALAAEQQGADTPGEAGSPVPVWLARAIVWRLAQLVHAQRAAPAPGPPTQRSALYTRWVVLVEANYRAHWPVARYAQQLGLSTERLNRLVRAETGLNAQRVLHDRLVREACRWLLHVAAPVSQLGFELGFDDPAYFSRFFRRHTGLSPRAYRARHQPGSPA</sequence>
<name>A0ABU9CM29_9BURK</name>
<dbReference type="PROSITE" id="PS01124">
    <property type="entry name" value="HTH_ARAC_FAMILY_2"/>
    <property type="match status" value="1"/>
</dbReference>
<dbReference type="InterPro" id="IPR047264">
    <property type="entry name" value="Cupin_HpaA-like_N"/>
</dbReference>
<dbReference type="InterPro" id="IPR018060">
    <property type="entry name" value="HTH_AraC"/>
</dbReference>
<evidence type="ECO:0000313" key="6">
    <source>
        <dbReference type="Proteomes" id="UP001365405"/>
    </source>
</evidence>
<dbReference type="PRINTS" id="PR00032">
    <property type="entry name" value="HTHARAC"/>
</dbReference>
<comment type="caution">
    <text evidence="5">The sequence shown here is derived from an EMBL/GenBank/DDBJ whole genome shotgun (WGS) entry which is preliminary data.</text>
</comment>
<keyword evidence="3" id="KW-0804">Transcription</keyword>
<proteinExistence type="predicted"/>
<accession>A0ABU9CM29</accession>
<keyword evidence="6" id="KW-1185">Reference proteome</keyword>
<feature type="domain" description="HTH araC/xylS-type" evidence="4">
    <location>
        <begin position="209"/>
        <end position="307"/>
    </location>
</feature>
<evidence type="ECO:0000313" key="5">
    <source>
        <dbReference type="EMBL" id="MEK8052683.1"/>
    </source>
</evidence>
<keyword evidence="1" id="KW-0805">Transcription regulation</keyword>
<dbReference type="SUPFAM" id="SSF51182">
    <property type="entry name" value="RmlC-like cupins"/>
    <property type="match status" value="1"/>
</dbReference>
<dbReference type="InterPro" id="IPR009057">
    <property type="entry name" value="Homeodomain-like_sf"/>
</dbReference>
<evidence type="ECO:0000256" key="3">
    <source>
        <dbReference type="ARBA" id="ARBA00023163"/>
    </source>
</evidence>
<keyword evidence="2" id="KW-0238">DNA-binding</keyword>
<dbReference type="RefSeq" id="WP_341412406.1">
    <property type="nucleotide sequence ID" value="NZ_JBBUTH010000010.1"/>
</dbReference>
<dbReference type="CDD" id="cd06999">
    <property type="entry name" value="cupin_HpaA-like_N"/>
    <property type="match status" value="1"/>
</dbReference>
<evidence type="ECO:0000256" key="2">
    <source>
        <dbReference type="ARBA" id="ARBA00023125"/>
    </source>
</evidence>
<dbReference type="InterPro" id="IPR020449">
    <property type="entry name" value="Tscrpt_reg_AraC-type_HTH"/>
</dbReference>
<dbReference type="PANTHER" id="PTHR43280">
    <property type="entry name" value="ARAC-FAMILY TRANSCRIPTIONAL REGULATOR"/>
    <property type="match status" value="1"/>
</dbReference>
<evidence type="ECO:0000256" key="1">
    <source>
        <dbReference type="ARBA" id="ARBA00023015"/>
    </source>
</evidence>
<dbReference type="InterPro" id="IPR011051">
    <property type="entry name" value="RmlC_Cupin_sf"/>
</dbReference>
<reference evidence="5 6" key="1">
    <citation type="submission" date="2024-04" db="EMBL/GenBank/DDBJ databases">
        <title>Novel species of the genus Ideonella isolated from streams.</title>
        <authorList>
            <person name="Lu H."/>
        </authorList>
    </citation>
    <scope>NUCLEOTIDE SEQUENCE [LARGE SCALE GENOMIC DNA]</scope>
    <source>
        <strain evidence="5 6">DXS22W</strain>
    </source>
</reference>
<dbReference type="EMBL" id="JBBUTH010000010">
    <property type="protein sequence ID" value="MEK8052683.1"/>
    <property type="molecule type" value="Genomic_DNA"/>
</dbReference>
<dbReference type="Pfam" id="PF12833">
    <property type="entry name" value="HTH_18"/>
    <property type="match status" value="1"/>
</dbReference>